<dbReference type="InterPro" id="IPR036909">
    <property type="entry name" value="Cyt_c-like_dom_sf"/>
</dbReference>
<dbReference type="STRING" id="709032.Sulku_2449"/>
<evidence type="ECO:0000256" key="1">
    <source>
        <dbReference type="ARBA" id="ARBA00022448"/>
    </source>
</evidence>
<dbReference type="InterPro" id="IPR008168">
    <property type="entry name" value="Cyt_C_IC"/>
</dbReference>
<evidence type="ECO:0000256" key="4">
    <source>
        <dbReference type="ARBA" id="ARBA00022982"/>
    </source>
</evidence>
<dbReference type="RefSeq" id="WP_013461305.1">
    <property type="nucleotide sequence ID" value="NC_014762.1"/>
</dbReference>
<evidence type="ECO:0000256" key="5">
    <source>
        <dbReference type="ARBA" id="ARBA00023004"/>
    </source>
</evidence>
<accession>E4TYU8</accession>
<evidence type="ECO:0000256" key="3">
    <source>
        <dbReference type="ARBA" id="ARBA00022723"/>
    </source>
</evidence>
<evidence type="ECO:0000256" key="7">
    <source>
        <dbReference type="SAM" id="SignalP"/>
    </source>
</evidence>
<keyword evidence="4" id="KW-0249">Electron transport</keyword>
<evidence type="ECO:0000256" key="2">
    <source>
        <dbReference type="ARBA" id="ARBA00022617"/>
    </source>
</evidence>
<dbReference type="GO" id="GO:0020037">
    <property type="term" value="F:heme binding"/>
    <property type="evidence" value="ECO:0007669"/>
    <property type="project" value="InterPro"/>
</dbReference>
<dbReference type="PROSITE" id="PS51007">
    <property type="entry name" value="CYTC"/>
    <property type="match status" value="1"/>
</dbReference>
<dbReference type="HOGENOM" id="CLU_128253_3_1_7"/>
<feature type="domain" description="Cytochrome c" evidence="8">
    <location>
        <begin position="16"/>
        <end position="96"/>
    </location>
</feature>
<feature type="signal peptide" evidence="7">
    <location>
        <begin position="1"/>
        <end position="18"/>
    </location>
</feature>
<dbReference type="Proteomes" id="UP000008721">
    <property type="component" value="Chromosome"/>
</dbReference>
<sequence>MMKKLLVLSVLGVSALCAADGAKLFGAKCAECHGGDGKDVSISGKAIAGDAATLTKLVGYKNGSFGGEQKATMQGSIAGLSDDDLKAIAAHVGTLK</sequence>
<dbReference type="PRINTS" id="PR00605">
    <property type="entry name" value="CYTCHROMECIC"/>
</dbReference>
<dbReference type="SUPFAM" id="SSF46626">
    <property type="entry name" value="Cytochrome c"/>
    <property type="match status" value="1"/>
</dbReference>
<dbReference type="eggNOG" id="COG2863">
    <property type="taxonomic scope" value="Bacteria"/>
</dbReference>
<keyword evidence="5 6" id="KW-0408">Iron</keyword>
<dbReference type="GO" id="GO:0009055">
    <property type="term" value="F:electron transfer activity"/>
    <property type="evidence" value="ECO:0007669"/>
    <property type="project" value="InterPro"/>
</dbReference>
<protein>
    <submittedName>
        <fullName evidence="9">Cytochrome c class I</fullName>
    </submittedName>
</protein>
<keyword evidence="2 6" id="KW-0349">Heme</keyword>
<dbReference type="KEGG" id="sku:Sulku_2449"/>
<keyword evidence="3 6" id="KW-0479">Metal-binding</keyword>
<dbReference type="AlphaFoldDB" id="E4TYU8"/>
<keyword evidence="7" id="KW-0732">Signal</keyword>
<dbReference type="Pfam" id="PF00034">
    <property type="entry name" value="Cytochrom_C"/>
    <property type="match status" value="1"/>
</dbReference>
<dbReference type="EMBL" id="CP002355">
    <property type="protein sequence ID" value="ADR35108.1"/>
    <property type="molecule type" value="Genomic_DNA"/>
</dbReference>
<evidence type="ECO:0000313" key="10">
    <source>
        <dbReference type="Proteomes" id="UP000008721"/>
    </source>
</evidence>
<reference evidence="9 10" key="1">
    <citation type="journal article" date="2012" name="Stand. Genomic Sci.">
        <title>Complete genome sequence of the sulfur compounds oxidizing chemolithoautotroph Sulfuricurvum kujiense type strain (YK-1(T)).</title>
        <authorList>
            <person name="Han C."/>
            <person name="Kotsyurbenko O."/>
            <person name="Chertkov O."/>
            <person name="Held B."/>
            <person name="Lapidus A."/>
            <person name="Nolan M."/>
            <person name="Lucas S."/>
            <person name="Hammon N."/>
            <person name="Deshpande S."/>
            <person name="Cheng J.F."/>
            <person name="Tapia R."/>
            <person name="Goodwin L.A."/>
            <person name="Pitluck S."/>
            <person name="Liolios K."/>
            <person name="Pagani I."/>
            <person name="Ivanova N."/>
            <person name="Mavromatis K."/>
            <person name="Mikhailova N."/>
            <person name="Pati A."/>
            <person name="Chen A."/>
            <person name="Palaniappan K."/>
            <person name="Land M."/>
            <person name="Hauser L."/>
            <person name="Chang Y.J."/>
            <person name="Jeffries C.D."/>
            <person name="Brambilla E.M."/>
            <person name="Rohde M."/>
            <person name="Spring S."/>
            <person name="Sikorski J."/>
            <person name="Goker M."/>
            <person name="Woyke T."/>
            <person name="Bristow J."/>
            <person name="Eisen J.A."/>
            <person name="Markowitz V."/>
            <person name="Hugenholtz P."/>
            <person name="Kyrpides N.C."/>
            <person name="Klenk H.P."/>
            <person name="Detter J.C."/>
        </authorList>
    </citation>
    <scope>NUCLEOTIDE SEQUENCE [LARGE SCALE GENOMIC DNA]</scope>
    <source>
        <strain evidence="10">ATCC BAA-921 / DSM 16994 / JCM 11577 / YK-1</strain>
    </source>
</reference>
<evidence type="ECO:0000259" key="8">
    <source>
        <dbReference type="PROSITE" id="PS51007"/>
    </source>
</evidence>
<proteinExistence type="predicted"/>
<evidence type="ECO:0000313" key="9">
    <source>
        <dbReference type="EMBL" id="ADR35108.1"/>
    </source>
</evidence>
<dbReference type="InterPro" id="IPR009056">
    <property type="entry name" value="Cyt_c-like_dom"/>
</dbReference>
<name>E4TYU8_SULKY</name>
<feature type="chain" id="PRO_5003189884" evidence="7">
    <location>
        <begin position="19"/>
        <end position="96"/>
    </location>
</feature>
<dbReference type="Gene3D" id="1.10.760.10">
    <property type="entry name" value="Cytochrome c-like domain"/>
    <property type="match status" value="1"/>
</dbReference>
<keyword evidence="1" id="KW-0813">Transport</keyword>
<evidence type="ECO:0000256" key="6">
    <source>
        <dbReference type="PROSITE-ProRule" id="PRU00433"/>
    </source>
</evidence>
<organism evidence="9 10">
    <name type="scientific">Sulfuricurvum kujiense (strain ATCC BAA-921 / DSM 16994 / JCM 11577 / YK-1)</name>
    <dbReference type="NCBI Taxonomy" id="709032"/>
    <lineage>
        <taxon>Bacteria</taxon>
        <taxon>Pseudomonadati</taxon>
        <taxon>Campylobacterota</taxon>
        <taxon>Epsilonproteobacteria</taxon>
        <taxon>Campylobacterales</taxon>
        <taxon>Sulfurimonadaceae</taxon>
        <taxon>Sulfuricurvum</taxon>
    </lineage>
</organism>
<gene>
    <name evidence="9" type="ordered locus">Sulku_2449</name>
</gene>
<keyword evidence="10" id="KW-1185">Reference proteome</keyword>
<dbReference type="GO" id="GO:0005506">
    <property type="term" value="F:iron ion binding"/>
    <property type="evidence" value="ECO:0007669"/>
    <property type="project" value="InterPro"/>
</dbReference>